<sequence length="118" mass="12501">MLFTSSGAGAPRISGVVDWVETSWGPPDLDVAHCSTGLALLHGVSAGMAFADAFRAAGGELTEDKGDHLYWRLLDALAFAPAAGKVTGPWREVGRTDLADDLVARRLEDYIACLIDTL</sequence>
<reference evidence="1" key="1">
    <citation type="submission" date="2021-01" db="EMBL/GenBank/DDBJ databases">
        <title>Whole genome shotgun sequence of Sinosporangium siamense NBRC 109515.</title>
        <authorList>
            <person name="Komaki H."/>
            <person name="Tamura T."/>
        </authorList>
    </citation>
    <scope>NUCLEOTIDE SEQUENCE</scope>
    <source>
        <strain evidence="1">NBRC 109515</strain>
    </source>
</reference>
<dbReference type="EMBL" id="BOOW01000008">
    <property type="protein sequence ID" value="GII91241.1"/>
    <property type="molecule type" value="Genomic_DNA"/>
</dbReference>
<proteinExistence type="predicted"/>
<dbReference type="AlphaFoldDB" id="A0A919RG09"/>
<protein>
    <submittedName>
        <fullName evidence="1">Uncharacterized protein</fullName>
    </submittedName>
</protein>
<evidence type="ECO:0000313" key="2">
    <source>
        <dbReference type="Proteomes" id="UP000606172"/>
    </source>
</evidence>
<accession>A0A919RG09</accession>
<dbReference type="SUPFAM" id="SSF56112">
    <property type="entry name" value="Protein kinase-like (PK-like)"/>
    <property type="match status" value="1"/>
</dbReference>
<name>A0A919RG09_9ACTN</name>
<organism evidence="1 2">
    <name type="scientific">Sinosporangium siamense</name>
    <dbReference type="NCBI Taxonomy" id="1367973"/>
    <lineage>
        <taxon>Bacteria</taxon>
        <taxon>Bacillati</taxon>
        <taxon>Actinomycetota</taxon>
        <taxon>Actinomycetes</taxon>
        <taxon>Streptosporangiales</taxon>
        <taxon>Streptosporangiaceae</taxon>
        <taxon>Sinosporangium</taxon>
    </lineage>
</organism>
<dbReference type="Proteomes" id="UP000606172">
    <property type="component" value="Unassembled WGS sequence"/>
</dbReference>
<gene>
    <name evidence="1" type="ORF">Ssi02_14720</name>
</gene>
<dbReference type="InterPro" id="IPR011009">
    <property type="entry name" value="Kinase-like_dom_sf"/>
</dbReference>
<keyword evidence="2" id="KW-1185">Reference proteome</keyword>
<comment type="caution">
    <text evidence="1">The sequence shown here is derived from an EMBL/GenBank/DDBJ whole genome shotgun (WGS) entry which is preliminary data.</text>
</comment>
<evidence type="ECO:0000313" key="1">
    <source>
        <dbReference type="EMBL" id="GII91241.1"/>
    </source>
</evidence>